<name>A0A1K1PIN5_9FLAO</name>
<dbReference type="OrthoDB" id="6334863at2"/>
<reference evidence="2" key="1">
    <citation type="submission" date="2016-11" db="EMBL/GenBank/DDBJ databases">
        <authorList>
            <person name="Varghese N."/>
            <person name="Submissions S."/>
        </authorList>
    </citation>
    <scope>NUCLEOTIDE SEQUENCE [LARGE SCALE GENOMIC DNA]</scope>
    <source>
        <strain evidence="2">DSM 24786</strain>
    </source>
</reference>
<dbReference type="AlphaFoldDB" id="A0A1K1PIN5"/>
<organism evidence="1 2">
    <name type="scientific">Cellulophaga fucicola</name>
    <dbReference type="NCBI Taxonomy" id="76595"/>
    <lineage>
        <taxon>Bacteria</taxon>
        <taxon>Pseudomonadati</taxon>
        <taxon>Bacteroidota</taxon>
        <taxon>Flavobacteriia</taxon>
        <taxon>Flavobacteriales</taxon>
        <taxon>Flavobacteriaceae</taxon>
        <taxon>Cellulophaga</taxon>
    </lineage>
</organism>
<sequence length="276" mass="32314">MNKTIKVTNGTSFLELKLNTLGSYLKFKKPLAINWSDCQGSIAQFYAIFSYLQEYKESIQESLRVKLNDGSFDLNSEIDEVSKLLSLFENGTYNISFEPEYQYKISDNWNWNLAKNNKLFSSNAVIREETQTLYSDENKNLDYLTESYYNGYSEYFIFTQPSEVLNKERIKFYQEKIIQGEKPTAIIYNGYSETKGTYKDGSNWIRTYLSGDFIIDGHHKLMAYKKLNCAPSLLRISKIYNSDDKLNFSMKDFKSDLASRLLKCQSKHFTENYKEK</sequence>
<keyword evidence="2" id="KW-1185">Reference proteome</keyword>
<proteinExistence type="predicted"/>
<gene>
    <name evidence="1" type="ORF">SAMN05660313_01926</name>
</gene>
<protein>
    <submittedName>
        <fullName evidence="1">Uncharacterized protein</fullName>
    </submittedName>
</protein>
<accession>A0A1K1PIN5</accession>
<evidence type="ECO:0000313" key="1">
    <source>
        <dbReference type="EMBL" id="SFW47656.1"/>
    </source>
</evidence>
<dbReference type="RefSeq" id="WP_139254304.1">
    <property type="nucleotide sequence ID" value="NZ_FPIY01000002.1"/>
</dbReference>
<dbReference type="EMBL" id="FPIY01000002">
    <property type="protein sequence ID" value="SFW47656.1"/>
    <property type="molecule type" value="Genomic_DNA"/>
</dbReference>
<evidence type="ECO:0000313" key="2">
    <source>
        <dbReference type="Proteomes" id="UP000183257"/>
    </source>
</evidence>
<dbReference type="Proteomes" id="UP000183257">
    <property type="component" value="Unassembled WGS sequence"/>
</dbReference>